<reference evidence="4 5" key="1">
    <citation type="submission" date="2024-09" db="EMBL/GenBank/DDBJ databases">
        <authorList>
            <person name="Sun Q."/>
            <person name="Mori K."/>
        </authorList>
    </citation>
    <scope>NUCLEOTIDE SEQUENCE [LARGE SCALE GENOMIC DNA]</scope>
    <source>
        <strain evidence="4 5">TBRC 2205</strain>
    </source>
</reference>
<dbReference type="RefSeq" id="WP_377341165.1">
    <property type="nucleotide sequence ID" value="NZ_JBHLUE010000016.1"/>
</dbReference>
<accession>A0ABV6P0M8</accession>
<dbReference type="PROSITE" id="PS51186">
    <property type="entry name" value="GNAT"/>
    <property type="match status" value="1"/>
</dbReference>
<organism evidence="4 5">
    <name type="scientific">Plantactinospora siamensis</name>
    <dbReference type="NCBI Taxonomy" id="555372"/>
    <lineage>
        <taxon>Bacteria</taxon>
        <taxon>Bacillati</taxon>
        <taxon>Actinomycetota</taxon>
        <taxon>Actinomycetes</taxon>
        <taxon>Micromonosporales</taxon>
        <taxon>Micromonosporaceae</taxon>
        <taxon>Plantactinospora</taxon>
    </lineage>
</organism>
<keyword evidence="1 4" id="KW-0808">Transferase</keyword>
<evidence type="ECO:0000313" key="4">
    <source>
        <dbReference type="EMBL" id="MFC0566496.1"/>
    </source>
</evidence>
<name>A0ABV6P0M8_9ACTN</name>
<keyword evidence="5" id="KW-1185">Reference proteome</keyword>
<dbReference type="Proteomes" id="UP001589894">
    <property type="component" value="Unassembled WGS sequence"/>
</dbReference>
<keyword evidence="2 4" id="KW-0012">Acyltransferase</keyword>
<dbReference type="GO" id="GO:0016746">
    <property type="term" value="F:acyltransferase activity"/>
    <property type="evidence" value="ECO:0007669"/>
    <property type="project" value="UniProtKB-KW"/>
</dbReference>
<gene>
    <name evidence="4" type="ORF">ACFFHU_20445</name>
</gene>
<dbReference type="SUPFAM" id="SSF55729">
    <property type="entry name" value="Acyl-CoA N-acyltransferases (Nat)"/>
    <property type="match status" value="1"/>
</dbReference>
<evidence type="ECO:0000259" key="3">
    <source>
        <dbReference type="PROSITE" id="PS51186"/>
    </source>
</evidence>
<dbReference type="CDD" id="cd04301">
    <property type="entry name" value="NAT_SF"/>
    <property type="match status" value="1"/>
</dbReference>
<proteinExistence type="predicted"/>
<dbReference type="InterPro" id="IPR000182">
    <property type="entry name" value="GNAT_dom"/>
</dbReference>
<feature type="domain" description="N-acetyltransferase" evidence="3">
    <location>
        <begin position="1"/>
        <end position="162"/>
    </location>
</feature>
<dbReference type="Pfam" id="PF13508">
    <property type="entry name" value="Acetyltransf_7"/>
    <property type="match status" value="1"/>
</dbReference>
<dbReference type="EC" id="2.3.1.-" evidence="4"/>
<dbReference type="EMBL" id="JBHLUE010000016">
    <property type="protein sequence ID" value="MFC0566496.1"/>
    <property type="molecule type" value="Genomic_DNA"/>
</dbReference>
<comment type="caution">
    <text evidence="4">The sequence shown here is derived from an EMBL/GenBank/DDBJ whole genome shotgun (WGS) entry which is preliminary data.</text>
</comment>
<sequence>MLIRNARDDELALLLDLERAAGASFREIGMAEIADDDPGSPAELAGYQRAGRAWVATDDTDRPIAYLIAEPVDGNLHIEQVSVHPDWAHRGIGRALLEHAAAVAAETGAAALTLTTFRDVPWNGPYYRRLGFRYLTEAEESPGLRRIRRHEAEHGLDRWPRACMRREI</sequence>
<dbReference type="Gene3D" id="3.40.630.30">
    <property type="match status" value="1"/>
</dbReference>
<dbReference type="PANTHER" id="PTHR43800">
    <property type="entry name" value="PEPTIDYL-LYSINE N-ACETYLTRANSFERASE YJAB"/>
    <property type="match status" value="1"/>
</dbReference>
<evidence type="ECO:0000256" key="1">
    <source>
        <dbReference type="ARBA" id="ARBA00022679"/>
    </source>
</evidence>
<dbReference type="InterPro" id="IPR016181">
    <property type="entry name" value="Acyl_CoA_acyltransferase"/>
</dbReference>
<protein>
    <submittedName>
        <fullName evidence="4">GNAT family N-acetyltransferase</fullName>
        <ecNumber evidence="4">2.3.1.-</ecNumber>
    </submittedName>
</protein>
<evidence type="ECO:0000313" key="5">
    <source>
        <dbReference type="Proteomes" id="UP001589894"/>
    </source>
</evidence>
<evidence type="ECO:0000256" key="2">
    <source>
        <dbReference type="ARBA" id="ARBA00023315"/>
    </source>
</evidence>
<dbReference type="PANTHER" id="PTHR43800:SF1">
    <property type="entry name" value="PEPTIDYL-LYSINE N-ACETYLTRANSFERASE YJAB"/>
    <property type="match status" value="1"/>
</dbReference>